<dbReference type="EMBL" id="JBHULU010000021">
    <property type="protein sequence ID" value="MFD2515097.1"/>
    <property type="molecule type" value="Genomic_DNA"/>
</dbReference>
<evidence type="ECO:0000313" key="5">
    <source>
        <dbReference type="Proteomes" id="UP001597544"/>
    </source>
</evidence>
<dbReference type="RefSeq" id="WP_377509130.1">
    <property type="nucleotide sequence ID" value="NZ_JBHULU010000021.1"/>
</dbReference>
<dbReference type="CDD" id="cd02968">
    <property type="entry name" value="SCO"/>
    <property type="match status" value="1"/>
</dbReference>
<evidence type="ECO:0000259" key="3">
    <source>
        <dbReference type="PROSITE" id="PS51352"/>
    </source>
</evidence>
<evidence type="ECO:0000313" key="4">
    <source>
        <dbReference type="EMBL" id="MFD2515097.1"/>
    </source>
</evidence>
<organism evidence="4 5">
    <name type="scientific">Pontibacter locisalis</name>
    <dbReference type="NCBI Taxonomy" id="1719035"/>
    <lineage>
        <taxon>Bacteria</taxon>
        <taxon>Pseudomonadati</taxon>
        <taxon>Bacteroidota</taxon>
        <taxon>Cytophagia</taxon>
        <taxon>Cytophagales</taxon>
        <taxon>Hymenobacteraceae</taxon>
        <taxon>Pontibacter</taxon>
    </lineage>
</organism>
<comment type="caution">
    <text evidence="4">The sequence shown here is derived from an EMBL/GenBank/DDBJ whole genome shotgun (WGS) entry which is preliminary data.</text>
</comment>
<proteinExistence type="inferred from homology"/>
<dbReference type="Gene3D" id="3.40.30.10">
    <property type="entry name" value="Glutaredoxin"/>
    <property type="match status" value="1"/>
</dbReference>
<comment type="similarity">
    <text evidence="1">Belongs to the SCO1/2 family.</text>
</comment>
<reference evidence="5" key="1">
    <citation type="journal article" date="2019" name="Int. J. Syst. Evol. Microbiol.">
        <title>The Global Catalogue of Microorganisms (GCM) 10K type strain sequencing project: providing services to taxonomists for standard genome sequencing and annotation.</title>
        <authorList>
            <consortium name="The Broad Institute Genomics Platform"/>
            <consortium name="The Broad Institute Genome Sequencing Center for Infectious Disease"/>
            <person name="Wu L."/>
            <person name="Ma J."/>
        </authorList>
    </citation>
    <scope>NUCLEOTIDE SEQUENCE [LARGE SCALE GENOMIC DNA]</scope>
    <source>
        <strain evidence="5">KCTC 42498</strain>
    </source>
</reference>
<dbReference type="InterPro" id="IPR036249">
    <property type="entry name" value="Thioredoxin-like_sf"/>
</dbReference>
<dbReference type="Proteomes" id="UP001597544">
    <property type="component" value="Unassembled WGS sequence"/>
</dbReference>
<dbReference type="PROSITE" id="PS51257">
    <property type="entry name" value="PROKAR_LIPOPROTEIN"/>
    <property type="match status" value="1"/>
</dbReference>
<evidence type="ECO:0000256" key="1">
    <source>
        <dbReference type="ARBA" id="ARBA00010996"/>
    </source>
</evidence>
<dbReference type="InterPro" id="IPR003782">
    <property type="entry name" value="SCO1/SenC"/>
</dbReference>
<gene>
    <name evidence="4" type="ORF">ACFSRY_14590</name>
</gene>
<dbReference type="Pfam" id="PF02630">
    <property type="entry name" value="SCO1-SenC"/>
    <property type="match status" value="1"/>
</dbReference>
<keyword evidence="5" id="KW-1185">Reference proteome</keyword>
<dbReference type="PANTHER" id="PTHR12151:SF25">
    <property type="entry name" value="LINALOOL DEHYDRATASE_ISOMERASE DOMAIN-CONTAINING PROTEIN"/>
    <property type="match status" value="1"/>
</dbReference>
<accession>A0ABW5IQ44</accession>
<dbReference type="SUPFAM" id="SSF52833">
    <property type="entry name" value="Thioredoxin-like"/>
    <property type="match status" value="1"/>
</dbReference>
<protein>
    <submittedName>
        <fullName evidence="4">SCO family protein</fullName>
    </submittedName>
</protein>
<dbReference type="PANTHER" id="PTHR12151">
    <property type="entry name" value="ELECTRON TRANSPORT PROTIN SCO1/SENC FAMILY MEMBER"/>
    <property type="match status" value="1"/>
</dbReference>
<dbReference type="InterPro" id="IPR013766">
    <property type="entry name" value="Thioredoxin_domain"/>
</dbReference>
<sequence length="231" mass="25973">MKSTDRMKLFKNNHHILNTALALFAGLLTSCSSNDPEVTTLPVLGEREVVEREVNGQIVADTLYPQIPDFAFINQDSQEVTNQTFEGKVYVADFFFTSCPTICPKMKTQMLRVYDKFKDNQNVALLSHTIDPLHDSVAVLKDYASRLNVKTDKWHFVTGEKDSIYAIAQKYLVTAMEDNQEAGGFLHSGAFVLVDEDRHIRGVYDGTAPAEVDRLLNDIPVLLKEKKNGSK</sequence>
<feature type="domain" description="Thioredoxin" evidence="3">
    <location>
        <begin position="61"/>
        <end position="224"/>
    </location>
</feature>
<keyword evidence="2" id="KW-0186">Copper</keyword>
<evidence type="ECO:0000256" key="2">
    <source>
        <dbReference type="ARBA" id="ARBA00023008"/>
    </source>
</evidence>
<dbReference type="PROSITE" id="PS51352">
    <property type="entry name" value="THIOREDOXIN_2"/>
    <property type="match status" value="1"/>
</dbReference>
<name>A0ABW5IQ44_9BACT</name>